<comment type="caution">
    <text evidence="1">The sequence shown here is derived from an EMBL/GenBank/DDBJ whole genome shotgun (WGS) entry which is preliminary data.</text>
</comment>
<name>A0A1Q8R2A9_9FIRM</name>
<evidence type="ECO:0000313" key="2">
    <source>
        <dbReference type="Proteomes" id="UP000186102"/>
    </source>
</evidence>
<keyword evidence="2" id="KW-1185">Reference proteome</keyword>
<dbReference type="Proteomes" id="UP000186102">
    <property type="component" value="Unassembled WGS sequence"/>
</dbReference>
<dbReference type="EMBL" id="MLBF01000002">
    <property type="protein sequence ID" value="OLN33803.1"/>
    <property type="molecule type" value="Genomic_DNA"/>
</dbReference>
<sequence>MPNNYHDRTAQKRGLKTRMLNNLQSKDGGRVQDGVGLLTSILLRYSEVGSVHYWREQHALKFTFMIMRNQDVSALQELLKPALEFFHKLEGRIMRIFEIAGRCEENLCVITLTRDVDSMTQREVGLIVELLKREYKKQLLFDEMNLPEDEQIFQEEMISHLLSSIQSQDIDKNVVALRDEGRVLVFKS</sequence>
<accession>A0A1Q8R2A9</accession>
<dbReference type="RefSeq" id="WP_235838670.1">
    <property type="nucleotide sequence ID" value="NZ_MLBF01000002.1"/>
</dbReference>
<proteinExistence type="predicted"/>
<gene>
    <name evidence="1" type="ORF">DSOL_0513</name>
</gene>
<organism evidence="1 2">
    <name type="scientific">Desulfosporosinus metallidurans</name>
    <dbReference type="NCBI Taxonomy" id="1888891"/>
    <lineage>
        <taxon>Bacteria</taxon>
        <taxon>Bacillati</taxon>
        <taxon>Bacillota</taxon>
        <taxon>Clostridia</taxon>
        <taxon>Eubacteriales</taxon>
        <taxon>Desulfitobacteriaceae</taxon>
        <taxon>Desulfosporosinus</taxon>
    </lineage>
</organism>
<dbReference type="STRING" id="1888891.DSOL_0513"/>
<dbReference type="AlphaFoldDB" id="A0A1Q8R2A9"/>
<reference evidence="1 2" key="1">
    <citation type="submission" date="2016-09" db="EMBL/GenBank/DDBJ databases">
        <title>Complete genome of Desulfosporosinus sp. OL.</title>
        <authorList>
            <person name="Mardanov A."/>
            <person name="Beletsky A."/>
            <person name="Panova A."/>
            <person name="Karnachuk O."/>
            <person name="Ravin N."/>
        </authorList>
    </citation>
    <scope>NUCLEOTIDE SEQUENCE [LARGE SCALE GENOMIC DNA]</scope>
    <source>
        <strain evidence="1 2">OL</strain>
    </source>
</reference>
<evidence type="ECO:0000313" key="1">
    <source>
        <dbReference type="EMBL" id="OLN33803.1"/>
    </source>
</evidence>
<protein>
    <submittedName>
        <fullName evidence="1">Uncharacterized protein</fullName>
    </submittedName>
</protein>